<feature type="compositionally biased region" description="Polar residues" evidence="1">
    <location>
        <begin position="276"/>
        <end position="286"/>
    </location>
</feature>
<sequence length="286" mass="31234">MDMGMDGHGLKRGDKAIHPFLYGALHSTRAHDTSDLEKLYLCQVSDTHSYSSFLALDPGSRGTLSLCSGSSTAAPRDQNHRLATAVQFTTVRTTTAGQAKVKPGSVPESVRPCAKVLEYSTSETFGPMSEPISLDQTRESRRGPLNGAAWQARQRKIPPTYSPVPRVNTRYAPEMPERAMGNAGQSTEASTRSQLAETTVHWLCNQLAWASSMLQTAQHETQSQTIYGPPNKAEAGPWWTTLKRLRRSSIPSHSRTSSGPEPVQTPRRLAHHDDTTTPGNQPMSGV</sequence>
<dbReference type="EMBL" id="NPIC01000005">
    <property type="protein sequence ID" value="RDL35732.1"/>
    <property type="molecule type" value="Genomic_DNA"/>
</dbReference>
<dbReference type="RefSeq" id="XP_031868388.1">
    <property type="nucleotide sequence ID" value="XM_032014967.1"/>
</dbReference>
<keyword evidence="3" id="KW-1185">Reference proteome</keyword>
<evidence type="ECO:0000313" key="2">
    <source>
        <dbReference type="EMBL" id="RDL35732.1"/>
    </source>
</evidence>
<dbReference type="Proteomes" id="UP000254866">
    <property type="component" value="Unassembled WGS sequence"/>
</dbReference>
<evidence type="ECO:0000313" key="3">
    <source>
        <dbReference type="Proteomes" id="UP000254866"/>
    </source>
</evidence>
<reference evidence="2 3" key="1">
    <citation type="journal article" date="2018" name="IMA Fungus">
        <title>IMA Genome-F 9: Draft genome sequence of Annulohypoxylon stygium, Aspergillus mulundensis, Berkeleyomyces basicola (syn. Thielaviopsis basicola), Ceratocystis smalleyi, two Cercospora beticola strains, Coleophoma cylindrospora, Fusarium fracticaudum, Phialophora cf. hyalina, and Morchella septimelata.</title>
        <authorList>
            <person name="Wingfield B.D."/>
            <person name="Bills G.F."/>
            <person name="Dong Y."/>
            <person name="Huang W."/>
            <person name="Nel W.J."/>
            <person name="Swalarsk-Parry B.S."/>
            <person name="Vaghefi N."/>
            <person name="Wilken P.M."/>
            <person name="An Z."/>
            <person name="de Beer Z.W."/>
            <person name="De Vos L."/>
            <person name="Chen L."/>
            <person name="Duong T.A."/>
            <person name="Gao Y."/>
            <person name="Hammerbacher A."/>
            <person name="Kikkert J.R."/>
            <person name="Li Y."/>
            <person name="Li H."/>
            <person name="Li K."/>
            <person name="Li Q."/>
            <person name="Liu X."/>
            <person name="Ma X."/>
            <person name="Naidoo K."/>
            <person name="Pethybridge S.J."/>
            <person name="Sun J."/>
            <person name="Steenkamp E.T."/>
            <person name="van der Nest M.A."/>
            <person name="van Wyk S."/>
            <person name="Wingfield M.J."/>
            <person name="Xiong C."/>
            <person name="Yue Q."/>
            <person name="Zhang X."/>
        </authorList>
    </citation>
    <scope>NUCLEOTIDE SEQUENCE [LARGE SCALE GENOMIC DNA]</scope>
    <source>
        <strain evidence="2 3">BP 5553</strain>
    </source>
</reference>
<accession>A0A370TJN5</accession>
<dbReference type="GeneID" id="43599193"/>
<name>A0A370TJN5_9HELO</name>
<feature type="compositionally biased region" description="Low complexity" evidence="1">
    <location>
        <begin position="248"/>
        <end position="258"/>
    </location>
</feature>
<protein>
    <submittedName>
        <fullName evidence="2">Uncharacterized protein</fullName>
    </submittedName>
</protein>
<evidence type="ECO:0000256" key="1">
    <source>
        <dbReference type="SAM" id="MobiDB-lite"/>
    </source>
</evidence>
<comment type="caution">
    <text evidence="2">The sequence shown here is derived from an EMBL/GenBank/DDBJ whole genome shotgun (WGS) entry which is preliminary data.</text>
</comment>
<dbReference type="AlphaFoldDB" id="A0A370TJN5"/>
<proteinExistence type="predicted"/>
<feature type="region of interest" description="Disordered" evidence="1">
    <location>
        <begin position="244"/>
        <end position="286"/>
    </location>
</feature>
<organism evidence="2 3">
    <name type="scientific">Venustampulla echinocandica</name>
    <dbReference type="NCBI Taxonomy" id="2656787"/>
    <lineage>
        <taxon>Eukaryota</taxon>
        <taxon>Fungi</taxon>
        <taxon>Dikarya</taxon>
        <taxon>Ascomycota</taxon>
        <taxon>Pezizomycotina</taxon>
        <taxon>Leotiomycetes</taxon>
        <taxon>Helotiales</taxon>
        <taxon>Pleuroascaceae</taxon>
        <taxon>Venustampulla</taxon>
    </lineage>
</organism>
<gene>
    <name evidence="2" type="ORF">BP5553_06344</name>
</gene>